<dbReference type="GO" id="GO:0005847">
    <property type="term" value="C:mRNA cleavage and polyadenylation specificity factor complex"/>
    <property type="evidence" value="ECO:0007669"/>
    <property type="project" value="InterPro"/>
</dbReference>
<dbReference type="GO" id="GO:0003723">
    <property type="term" value="F:RNA binding"/>
    <property type="evidence" value="ECO:0007669"/>
    <property type="project" value="UniProtKB-KW"/>
</dbReference>
<dbReference type="CDD" id="cd16293">
    <property type="entry name" value="CPSF2-like_MBL-fold"/>
    <property type="match status" value="1"/>
</dbReference>
<feature type="region of interest" description="Disordered" evidence="5">
    <location>
        <begin position="526"/>
        <end position="587"/>
    </location>
</feature>
<feature type="domain" description="Beta-Casp" evidence="6">
    <location>
        <begin position="307"/>
        <end position="455"/>
    </location>
</feature>
<gene>
    <name evidence="7" type="ORF">NLI96_g2589</name>
</gene>
<evidence type="ECO:0000313" key="7">
    <source>
        <dbReference type="EMBL" id="KAJ3488794.1"/>
    </source>
</evidence>
<comment type="caution">
    <text evidence="7">The sequence shown here is derived from an EMBL/GenBank/DDBJ whole genome shotgun (WGS) entry which is preliminary data.</text>
</comment>
<dbReference type="PANTHER" id="PTHR45922">
    <property type="entry name" value="CLEAVAGE AND POLYADENYLATION SPECIFICITY FACTOR SUBUNIT 2"/>
    <property type="match status" value="1"/>
</dbReference>
<proteinExistence type="inferred from homology"/>
<dbReference type="EMBL" id="JANAWD010000059">
    <property type="protein sequence ID" value="KAJ3488794.1"/>
    <property type="molecule type" value="Genomic_DNA"/>
</dbReference>
<dbReference type="InterPro" id="IPR001279">
    <property type="entry name" value="Metallo-B-lactamas"/>
</dbReference>
<dbReference type="Pfam" id="PF16661">
    <property type="entry name" value="Lactamase_B_6"/>
    <property type="match status" value="1"/>
</dbReference>
<dbReference type="InterPro" id="IPR025069">
    <property type="entry name" value="Cpsf2_C"/>
</dbReference>
<dbReference type="InterPro" id="IPR036866">
    <property type="entry name" value="RibonucZ/Hydroxyglut_hydro"/>
</dbReference>
<comment type="similarity">
    <text evidence="4">Belongs to the metallo-beta-lactamase superfamily. RNA-metabolizing metallo-beta-lactamase-like family. CPSF2/YSH1 subfamily.</text>
</comment>
<protein>
    <recommendedName>
        <fullName evidence="4">Cleavage and polyadenylation specificity factor subunit 2</fullName>
    </recommendedName>
    <alternativeName>
        <fullName evidence="4">Cleavage and polyadenylation specificity factor 100 kDa subunit</fullName>
    </alternativeName>
</protein>
<dbReference type="GO" id="GO:0006398">
    <property type="term" value="P:mRNA 3'-end processing by stem-loop binding and cleavage"/>
    <property type="evidence" value="ECO:0007669"/>
    <property type="project" value="InterPro"/>
</dbReference>
<evidence type="ECO:0000313" key="8">
    <source>
        <dbReference type="Proteomes" id="UP001212997"/>
    </source>
</evidence>
<dbReference type="Proteomes" id="UP001212997">
    <property type="component" value="Unassembled WGS sequence"/>
</dbReference>
<evidence type="ECO:0000256" key="5">
    <source>
        <dbReference type="SAM" id="MobiDB-lite"/>
    </source>
</evidence>
<sequence>MITFTPLSGAAHSSQTTPLAYLLKVDDVQILLDCGSPDWCPERPSSSAVTEEDIAESSYHWEQYCNALRECAPNVDLVLLSHGDLAHSGLYPYAYSHWGLRAPAYTTLPVQAMARIAATEDIEGVRESEDVGDNSDFMEDAEEDANQLEGTEQVQNGRSKSGKYVANLQEVHDAFDTVTVLRYSQPCHLQGTCQGLTIIPYNAGHTLGGTIWKIRSPTAGTLLYATDINHTRERHLDGSILMRHADVGGSVVLENLQRPDLLITDADRTNVITATRKDRDAALLDCVSATLSSRNSILMPCDSSTRVLELLVLLDQHWSFSRLKYPICLLSRTGEEMLTFVRSMMEWLGGTISKEDVGNTGGGKGGKGNKRKRDDDNDDEAMGALALRFKHLEFFNTPAALLQSHSPKDPKLILAVPASLSHGPSRALFADFAEVTGNVILLTGRGEEGTLSRVLFERWNDSQREEAKWDRGKIGSNVMLDGTMVIQMSEKVPLQGTELEIYLQRQQAAKDKAAAQKAALERSQRLLEADEDESENDSESDSDDEDEVERTLGEDGVEMEGVERPKSRRKTKGRDANGADWGGLGLDTDDGLTKQMLSYDIYLKGNVSKFFKTAEGQSQRFRMFPYVEKKRKVDEYGETIDVDMWLRKGKALEEDTESEEMKEMKRLKAEEEAKKAPSEPPSKFVTTEREVQLACRLLFVDLEGLNNGRAVKTIVPQINPRKMIVIHAPPTATNALVESCASIRTMTKDIFTPKQGESVQIGQHTNSFPISLTDELLSSIKMSRFEDNEVGFITGRIASLATSTIPVLEPHSSAAVPVQRPVLNPQRGPMLGSRPKANLPQSTMIGELKLTALKARLATVGVQAELVGEGVLLCGAVAKRGAPSDALEDSVSVKKTARGKVELEGPVSDVYYTVRREIYNLHALVAA</sequence>
<organism evidence="7 8">
    <name type="scientific">Meripilus lineatus</name>
    <dbReference type="NCBI Taxonomy" id="2056292"/>
    <lineage>
        <taxon>Eukaryota</taxon>
        <taxon>Fungi</taxon>
        <taxon>Dikarya</taxon>
        <taxon>Basidiomycota</taxon>
        <taxon>Agaricomycotina</taxon>
        <taxon>Agaricomycetes</taxon>
        <taxon>Polyporales</taxon>
        <taxon>Meripilaceae</taxon>
        <taxon>Meripilus</taxon>
    </lineage>
</organism>
<accession>A0AAD5YLQ9</accession>
<evidence type="ECO:0000256" key="4">
    <source>
        <dbReference type="RuleBase" id="RU365006"/>
    </source>
</evidence>
<evidence type="ECO:0000256" key="1">
    <source>
        <dbReference type="ARBA" id="ARBA00004123"/>
    </source>
</evidence>
<comment type="subcellular location">
    <subcellularLocation>
        <location evidence="1 4">Nucleus</location>
    </subcellularLocation>
</comment>
<keyword evidence="3 4" id="KW-0539">Nucleus</keyword>
<reference evidence="7" key="1">
    <citation type="submission" date="2022-07" db="EMBL/GenBank/DDBJ databases">
        <title>Genome Sequence of Physisporinus lineatus.</title>
        <authorList>
            <person name="Buettner E."/>
        </authorList>
    </citation>
    <scope>NUCLEOTIDE SEQUENCE</scope>
    <source>
        <strain evidence="7">VT162</strain>
    </source>
</reference>
<dbReference type="Pfam" id="PF10996">
    <property type="entry name" value="Beta-Casp"/>
    <property type="match status" value="1"/>
</dbReference>
<dbReference type="Gene3D" id="3.60.15.10">
    <property type="entry name" value="Ribonuclease Z/Hydroxyacylglutathione hydrolase-like"/>
    <property type="match status" value="1"/>
</dbReference>
<dbReference type="InterPro" id="IPR035639">
    <property type="entry name" value="CPSF2_MBL"/>
</dbReference>
<evidence type="ECO:0000259" key="6">
    <source>
        <dbReference type="SMART" id="SM01027"/>
    </source>
</evidence>
<feature type="compositionally biased region" description="Acidic residues" evidence="5">
    <location>
        <begin position="529"/>
        <end position="548"/>
    </location>
</feature>
<dbReference type="SMART" id="SM01027">
    <property type="entry name" value="Beta-Casp"/>
    <property type="match status" value="1"/>
</dbReference>
<evidence type="ECO:0000256" key="2">
    <source>
        <dbReference type="ARBA" id="ARBA00022664"/>
    </source>
</evidence>
<dbReference type="InterPro" id="IPR022712">
    <property type="entry name" value="Beta_Casp"/>
</dbReference>
<feature type="region of interest" description="Disordered" evidence="5">
    <location>
        <begin position="356"/>
        <end position="377"/>
    </location>
</feature>
<dbReference type="SUPFAM" id="SSF56281">
    <property type="entry name" value="Metallo-hydrolase/oxidoreductase"/>
    <property type="match status" value="1"/>
</dbReference>
<dbReference type="InterPro" id="IPR027075">
    <property type="entry name" value="CPSF2"/>
</dbReference>
<keyword evidence="4" id="KW-0694">RNA-binding</keyword>
<dbReference type="PANTHER" id="PTHR45922:SF1">
    <property type="entry name" value="CLEAVAGE AND POLYADENYLATION SPECIFICITY FACTOR SUBUNIT 2"/>
    <property type="match status" value="1"/>
</dbReference>
<dbReference type="AlphaFoldDB" id="A0AAD5YLQ9"/>
<name>A0AAD5YLQ9_9APHY</name>
<keyword evidence="2 4" id="KW-0507">mRNA processing</keyword>
<evidence type="ECO:0000256" key="3">
    <source>
        <dbReference type="ARBA" id="ARBA00023242"/>
    </source>
</evidence>
<dbReference type="Pfam" id="PF13299">
    <property type="entry name" value="CPSF100_C"/>
    <property type="match status" value="1"/>
</dbReference>
<keyword evidence="8" id="KW-1185">Reference proteome</keyword>